<feature type="compositionally biased region" description="Basic and acidic residues" evidence="2">
    <location>
        <begin position="248"/>
        <end position="264"/>
    </location>
</feature>
<dbReference type="Pfam" id="PF01480">
    <property type="entry name" value="PWI"/>
    <property type="match status" value="1"/>
</dbReference>
<feature type="region of interest" description="Disordered" evidence="2">
    <location>
        <begin position="210"/>
        <end position="346"/>
    </location>
</feature>
<dbReference type="GO" id="GO:0003729">
    <property type="term" value="F:mRNA binding"/>
    <property type="evidence" value="ECO:0007669"/>
    <property type="project" value="TreeGrafter"/>
</dbReference>
<dbReference type="PANTHER" id="PTHR18806:SF4">
    <property type="entry name" value="RNA-BINDING PROTEIN 25"/>
    <property type="match status" value="1"/>
</dbReference>
<dbReference type="InterPro" id="IPR035979">
    <property type="entry name" value="RBD_domain_sf"/>
</dbReference>
<dbReference type="PANTHER" id="PTHR18806">
    <property type="entry name" value="RBM25 PROTEIN"/>
    <property type="match status" value="1"/>
</dbReference>
<dbReference type="PROSITE" id="PS50102">
    <property type="entry name" value="RRM"/>
    <property type="match status" value="1"/>
</dbReference>
<dbReference type="OrthoDB" id="6275295at2759"/>
<dbReference type="Gene3D" id="3.30.70.330">
    <property type="match status" value="1"/>
</dbReference>
<evidence type="ECO:0000256" key="1">
    <source>
        <dbReference type="PROSITE-ProRule" id="PRU00176"/>
    </source>
</evidence>
<reference evidence="5 6" key="1">
    <citation type="submission" date="2015-03" db="EMBL/GenBank/DDBJ databases">
        <title>Genomics and transcriptomics of the oil-accumulating basidiomycete yeast T. oleaginosus allow insights into substrate utilization and the diverse evolutionary trajectories of mating systems in fungi.</title>
        <authorList>
            <consortium name="DOE Joint Genome Institute"/>
            <person name="Kourist R."/>
            <person name="Kracht O."/>
            <person name="Bracharz F."/>
            <person name="Lipzen A."/>
            <person name="Nolan M."/>
            <person name="Ohm R."/>
            <person name="Grigoriev I."/>
            <person name="Sun S."/>
            <person name="Heitman J."/>
            <person name="Bruck T."/>
            <person name="Nowrousian M."/>
        </authorList>
    </citation>
    <scope>NUCLEOTIDE SEQUENCE [LARGE SCALE GENOMIC DNA]</scope>
    <source>
        <strain evidence="5 6">IBC0246</strain>
    </source>
</reference>
<organism evidence="5 6">
    <name type="scientific">Cutaneotrichosporon oleaginosum</name>
    <dbReference type="NCBI Taxonomy" id="879819"/>
    <lineage>
        <taxon>Eukaryota</taxon>
        <taxon>Fungi</taxon>
        <taxon>Dikarya</taxon>
        <taxon>Basidiomycota</taxon>
        <taxon>Agaricomycotina</taxon>
        <taxon>Tremellomycetes</taxon>
        <taxon>Trichosporonales</taxon>
        <taxon>Trichosporonaceae</taxon>
        <taxon>Cutaneotrichosporon</taxon>
    </lineage>
</organism>
<dbReference type="InterPro" id="IPR000504">
    <property type="entry name" value="RRM_dom"/>
</dbReference>
<dbReference type="Pfam" id="PF00076">
    <property type="entry name" value="RRM_1"/>
    <property type="match status" value="1"/>
</dbReference>
<dbReference type="SMART" id="SM00311">
    <property type="entry name" value="PWI"/>
    <property type="match status" value="1"/>
</dbReference>
<accession>A0A0J0XX52</accession>
<dbReference type="AlphaFoldDB" id="A0A0J0XX52"/>
<dbReference type="InterPro" id="IPR034268">
    <property type="entry name" value="RBM25_RRM"/>
</dbReference>
<sequence>MPSGFPTPPHQAHARPPNNSGPKKDVKTTKIFIGSIAPGISDNVLRELLNACGQLHELKRVEGANGKPQAFGFAMFESPEVVLRCIRCLHGVELPDMTSEGRHNNVTKALVVKADQKTAEFLKEFEDTLGRSEADERADEAARNTIGHIVARLTDPNSSFSEARRRGGRHSPIDVHVPAHLRDLKEGDLPETQRVAVLDQIAIFRENAARRERDKKSLEEERERFKSMQARGQPIGYGYGTRAFPKTEVPKGEASRSREKDPQGYDKPVSFVRPETAEGKAESERTDEDEEALRQQKRERERASTLREREHRVEKHERQRIDAVMREESVRRQRAENETRNRRLVSDDLQHWDDDELEERGKELFYADRAEWRRQRQQQRAREEEDDIEDRRMEDAEIKALEAESEDFLKQQAAEMAAMEEKQRKKGLLTEDAAPVKLNISAAKIPVPEPKEEKKPAPVAKPGVTFGDDEDEEASAAKKKRTFVKLDYDQIVAEAGIPDEAEVAKSKARLLEITKQLPTSTRSIFRGDVDWTAVRQVMPKIRRVVADGIKDALGEVDEDLAAFAMDGISEQKGPQDLVDDLSPVLADEAEIFVTKLWKQLIFESKAASQAVDTGSMTV</sequence>
<protein>
    <recommendedName>
        <fullName evidence="7">RRM domain-containing protein</fullName>
    </recommendedName>
</protein>
<feature type="region of interest" description="Disordered" evidence="2">
    <location>
        <begin position="369"/>
        <end position="392"/>
    </location>
</feature>
<dbReference type="GO" id="GO:0005681">
    <property type="term" value="C:spliceosomal complex"/>
    <property type="evidence" value="ECO:0007669"/>
    <property type="project" value="TreeGrafter"/>
</dbReference>
<dbReference type="InterPro" id="IPR012677">
    <property type="entry name" value="Nucleotide-bd_a/b_plait_sf"/>
</dbReference>
<keyword evidence="6" id="KW-1185">Reference proteome</keyword>
<dbReference type="CDD" id="cd12446">
    <property type="entry name" value="RRM_RBM25"/>
    <property type="match status" value="1"/>
</dbReference>
<evidence type="ECO:0000256" key="2">
    <source>
        <dbReference type="SAM" id="MobiDB-lite"/>
    </source>
</evidence>
<evidence type="ECO:0008006" key="7">
    <source>
        <dbReference type="Google" id="ProtNLM"/>
    </source>
</evidence>
<dbReference type="RefSeq" id="XP_018282148.1">
    <property type="nucleotide sequence ID" value="XM_018420165.1"/>
</dbReference>
<evidence type="ECO:0000259" key="3">
    <source>
        <dbReference type="PROSITE" id="PS50102"/>
    </source>
</evidence>
<name>A0A0J0XX52_9TREE</name>
<dbReference type="SMART" id="SM00360">
    <property type="entry name" value="RRM"/>
    <property type="match status" value="1"/>
</dbReference>
<gene>
    <name evidence="5" type="ORF">CC85DRAFT_240195</name>
</gene>
<evidence type="ECO:0000313" key="6">
    <source>
        <dbReference type="Proteomes" id="UP000053611"/>
    </source>
</evidence>
<dbReference type="STRING" id="879819.A0A0J0XX52"/>
<evidence type="ECO:0000259" key="4">
    <source>
        <dbReference type="PROSITE" id="PS51025"/>
    </source>
</evidence>
<keyword evidence="1" id="KW-0694">RNA-binding</keyword>
<dbReference type="EMBL" id="KQ087180">
    <property type="protein sequence ID" value="KLT45657.1"/>
    <property type="molecule type" value="Genomic_DNA"/>
</dbReference>
<evidence type="ECO:0000313" key="5">
    <source>
        <dbReference type="EMBL" id="KLT45657.1"/>
    </source>
</evidence>
<feature type="region of interest" description="Disordered" evidence="2">
    <location>
        <begin position="449"/>
        <end position="473"/>
    </location>
</feature>
<dbReference type="InterPro" id="IPR002483">
    <property type="entry name" value="PWI_dom"/>
</dbReference>
<feature type="domain" description="PWI" evidence="4">
    <location>
        <begin position="522"/>
        <end position="617"/>
    </location>
</feature>
<proteinExistence type="predicted"/>
<dbReference type="GeneID" id="28980768"/>
<dbReference type="SUPFAM" id="SSF54928">
    <property type="entry name" value="RNA-binding domain, RBD"/>
    <property type="match status" value="1"/>
</dbReference>
<feature type="compositionally biased region" description="Basic and acidic residues" evidence="2">
    <location>
        <begin position="292"/>
        <end position="346"/>
    </location>
</feature>
<dbReference type="Proteomes" id="UP000053611">
    <property type="component" value="Unassembled WGS sequence"/>
</dbReference>
<dbReference type="Gene3D" id="1.20.1390.10">
    <property type="entry name" value="PWI domain"/>
    <property type="match status" value="1"/>
</dbReference>
<feature type="region of interest" description="Disordered" evidence="2">
    <location>
        <begin position="1"/>
        <end position="26"/>
    </location>
</feature>
<feature type="compositionally biased region" description="Basic and acidic residues" evidence="2">
    <location>
        <begin position="210"/>
        <end position="226"/>
    </location>
</feature>
<dbReference type="InterPro" id="IPR052768">
    <property type="entry name" value="RBM25"/>
</dbReference>
<dbReference type="PROSITE" id="PS51025">
    <property type="entry name" value="PWI"/>
    <property type="match status" value="1"/>
</dbReference>
<feature type="domain" description="RRM" evidence="3">
    <location>
        <begin position="29"/>
        <end position="111"/>
    </location>
</feature>
<feature type="compositionally biased region" description="Basic and acidic residues" evidence="2">
    <location>
        <begin position="275"/>
        <end position="284"/>
    </location>
</feature>